<dbReference type="HOGENOM" id="CLU_3032976_0_0_1"/>
<feature type="signal peptide" evidence="1">
    <location>
        <begin position="1"/>
        <end position="20"/>
    </location>
</feature>
<dbReference type="Proteomes" id="UP000054321">
    <property type="component" value="Unassembled WGS sequence"/>
</dbReference>
<organism evidence="2 3">
    <name type="scientific">Oidiodendron maius (strain Zn)</name>
    <dbReference type="NCBI Taxonomy" id="913774"/>
    <lineage>
        <taxon>Eukaryota</taxon>
        <taxon>Fungi</taxon>
        <taxon>Dikarya</taxon>
        <taxon>Ascomycota</taxon>
        <taxon>Pezizomycotina</taxon>
        <taxon>Leotiomycetes</taxon>
        <taxon>Leotiomycetes incertae sedis</taxon>
        <taxon>Myxotrichaceae</taxon>
        <taxon>Oidiodendron</taxon>
    </lineage>
</organism>
<dbReference type="EMBL" id="KN832883">
    <property type="protein sequence ID" value="KIM96805.1"/>
    <property type="molecule type" value="Genomic_DNA"/>
</dbReference>
<dbReference type="AlphaFoldDB" id="A0A0C3GL02"/>
<feature type="chain" id="PRO_5002174572" evidence="1">
    <location>
        <begin position="21"/>
        <end position="55"/>
    </location>
</feature>
<protein>
    <submittedName>
        <fullName evidence="2">Uncharacterized protein</fullName>
    </submittedName>
</protein>
<keyword evidence="1" id="KW-0732">Signal</keyword>
<dbReference type="InParanoid" id="A0A0C3GL02"/>
<gene>
    <name evidence="2" type="ORF">OIDMADRAFT_20645</name>
</gene>
<evidence type="ECO:0000313" key="2">
    <source>
        <dbReference type="EMBL" id="KIM96805.1"/>
    </source>
</evidence>
<sequence length="55" mass="5947">MKTTSAILSVLLALSTAVLSAPNPNTPEMYGWDPVKEKRCCPDEVCGITCHTFCC</sequence>
<accession>A0A0C3GL02</accession>
<name>A0A0C3GL02_OIDMZ</name>
<keyword evidence="3" id="KW-1185">Reference proteome</keyword>
<evidence type="ECO:0000313" key="3">
    <source>
        <dbReference type="Proteomes" id="UP000054321"/>
    </source>
</evidence>
<reference evidence="2 3" key="1">
    <citation type="submission" date="2014-04" db="EMBL/GenBank/DDBJ databases">
        <authorList>
            <consortium name="DOE Joint Genome Institute"/>
            <person name="Kuo A."/>
            <person name="Martino E."/>
            <person name="Perotto S."/>
            <person name="Kohler A."/>
            <person name="Nagy L.G."/>
            <person name="Floudas D."/>
            <person name="Copeland A."/>
            <person name="Barry K.W."/>
            <person name="Cichocki N."/>
            <person name="Veneault-Fourrey C."/>
            <person name="LaButti K."/>
            <person name="Lindquist E.A."/>
            <person name="Lipzen A."/>
            <person name="Lundell T."/>
            <person name="Morin E."/>
            <person name="Murat C."/>
            <person name="Sun H."/>
            <person name="Tunlid A."/>
            <person name="Henrissat B."/>
            <person name="Grigoriev I.V."/>
            <person name="Hibbett D.S."/>
            <person name="Martin F."/>
            <person name="Nordberg H.P."/>
            <person name="Cantor M.N."/>
            <person name="Hua S.X."/>
        </authorList>
    </citation>
    <scope>NUCLEOTIDE SEQUENCE [LARGE SCALE GENOMIC DNA]</scope>
    <source>
        <strain evidence="2 3">Zn</strain>
    </source>
</reference>
<evidence type="ECO:0000256" key="1">
    <source>
        <dbReference type="SAM" id="SignalP"/>
    </source>
</evidence>
<proteinExistence type="predicted"/>
<reference evidence="3" key="2">
    <citation type="submission" date="2015-01" db="EMBL/GenBank/DDBJ databases">
        <title>Evolutionary Origins and Diversification of the Mycorrhizal Mutualists.</title>
        <authorList>
            <consortium name="DOE Joint Genome Institute"/>
            <consortium name="Mycorrhizal Genomics Consortium"/>
            <person name="Kohler A."/>
            <person name="Kuo A."/>
            <person name="Nagy L.G."/>
            <person name="Floudas D."/>
            <person name="Copeland A."/>
            <person name="Barry K.W."/>
            <person name="Cichocki N."/>
            <person name="Veneault-Fourrey C."/>
            <person name="LaButti K."/>
            <person name="Lindquist E.A."/>
            <person name="Lipzen A."/>
            <person name="Lundell T."/>
            <person name="Morin E."/>
            <person name="Murat C."/>
            <person name="Riley R."/>
            <person name="Ohm R."/>
            <person name="Sun H."/>
            <person name="Tunlid A."/>
            <person name="Henrissat B."/>
            <person name="Grigoriev I.V."/>
            <person name="Hibbett D.S."/>
            <person name="Martin F."/>
        </authorList>
    </citation>
    <scope>NUCLEOTIDE SEQUENCE [LARGE SCALE GENOMIC DNA]</scope>
    <source>
        <strain evidence="3">Zn</strain>
    </source>
</reference>